<feature type="domain" description="Retrotransposon gag" evidence="2">
    <location>
        <begin position="25"/>
        <end position="113"/>
    </location>
</feature>
<sequence>MLVSWIMNTIEPTLRSTISYYEDASLLWNDLKERFCVVNGTRIQQLKSALGDCKQSKSEPIVQYYGRLKQLWDELAIYELIPGCECSGCKCDLGVKFARLQEADRLHRFLMGLDASLYGTVRSTLLSMDPLPTLNRAYQVVIQEERVHLEASSGNREERDQTVAFKLNANIKGKGKMADPSNSDRNHLFCYHCNRVGHDETTCFQIHGFPEWWGDRPRGGRGSGRGGAQGGRGPRRTGSFTYGRGRGPAGFTNTTQVTPANASQNHGASNNVAVTDSSTAAGLTAAQWQQLLDLLNIPKGKDHLHGPYDEEVDWSG</sequence>
<reference evidence="3" key="1">
    <citation type="submission" date="2024-03" db="EMBL/GenBank/DDBJ databases">
        <title>WGS assembly of Saponaria officinalis var. Norfolk2.</title>
        <authorList>
            <person name="Jenkins J."/>
            <person name="Shu S."/>
            <person name="Grimwood J."/>
            <person name="Barry K."/>
            <person name="Goodstein D."/>
            <person name="Schmutz J."/>
            <person name="Leebens-Mack J."/>
            <person name="Osbourn A."/>
        </authorList>
    </citation>
    <scope>NUCLEOTIDE SEQUENCE [LARGE SCALE GENOMIC DNA]</scope>
    <source>
        <strain evidence="3">JIC</strain>
    </source>
</reference>
<dbReference type="EMBL" id="JBDFQZ010000003">
    <property type="protein sequence ID" value="KAK9742947.1"/>
    <property type="molecule type" value="Genomic_DNA"/>
</dbReference>
<proteinExistence type="predicted"/>
<feature type="region of interest" description="Disordered" evidence="1">
    <location>
        <begin position="214"/>
        <end position="271"/>
    </location>
</feature>
<evidence type="ECO:0000256" key="1">
    <source>
        <dbReference type="SAM" id="MobiDB-lite"/>
    </source>
</evidence>
<comment type="caution">
    <text evidence="3">The sequence shown here is derived from an EMBL/GenBank/DDBJ whole genome shotgun (WGS) entry which is preliminary data.</text>
</comment>
<dbReference type="PANTHER" id="PTHR34222:SF28">
    <property type="entry name" value="CCHC-TYPE DOMAIN-CONTAINING PROTEIN"/>
    <property type="match status" value="1"/>
</dbReference>
<feature type="compositionally biased region" description="Gly residues" evidence="1">
    <location>
        <begin position="220"/>
        <end position="232"/>
    </location>
</feature>
<evidence type="ECO:0000313" key="3">
    <source>
        <dbReference type="EMBL" id="KAK9742947.1"/>
    </source>
</evidence>
<evidence type="ECO:0000313" key="4">
    <source>
        <dbReference type="Proteomes" id="UP001443914"/>
    </source>
</evidence>
<dbReference type="InterPro" id="IPR005162">
    <property type="entry name" value="Retrotrans_gag_dom"/>
</dbReference>
<keyword evidence="4" id="KW-1185">Reference proteome</keyword>
<feature type="compositionally biased region" description="Polar residues" evidence="1">
    <location>
        <begin position="251"/>
        <end position="271"/>
    </location>
</feature>
<gene>
    <name evidence="3" type="ORF">RND81_03G207200</name>
</gene>
<dbReference type="Proteomes" id="UP001443914">
    <property type="component" value="Unassembled WGS sequence"/>
</dbReference>
<dbReference type="PANTHER" id="PTHR34222">
    <property type="entry name" value="GAG_PRE-INTEGRS DOMAIN-CONTAINING PROTEIN"/>
    <property type="match status" value="1"/>
</dbReference>
<evidence type="ECO:0000259" key="2">
    <source>
        <dbReference type="Pfam" id="PF03732"/>
    </source>
</evidence>
<accession>A0AAW1MC35</accession>
<dbReference type="AlphaFoldDB" id="A0AAW1MC35"/>
<protein>
    <recommendedName>
        <fullName evidence="2">Retrotransposon gag domain-containing protein</fullName>
    </recommendedName>
</protein>
<organism evidence="3 4">
    <name type="scientific">Saponaria officinalis</name>
    <name type="common">Common soapwort</name>
    <name type="synonym">Lychnis saponaria</name>
    <dbReference type="NCBI Taxonomy" id="3572"/>
    <lineage>
        <taxon>Eukaryota</taxon>
        <taxon>Viridiplantae</taxon>
        <taxon>Streptophyta</taxon>
        <taxon>Embryophyta</taxon>
        <taxon>Tracheophyta</taxon>
        <taxon>Spermatophyta</taxon>
        <taxon>Magnoliopsida</taxon>
        <taxon>eudicotyledons</taxon>
        <taxon>Gunneridae</taxon>
        <taxon>Pentapetalae</taxon>
        <taxon>Caryophyllales</taxon>
        <taxon>Caryophyllaceae</taxon>
        <taxon>Caryophylleae</taxon>
        <taxon>Saponaria</taxon>
    </lineage>
</organism>
<dbReference type="Pfam" id="PF03732">
    <property type="entry name" value="Retrotrans_gag"/>
    <property type="match status" value="1"/>
</dbReference>
<name>A0AAW1MC35_SAPOF</name>